<organism evidence="2 3">
    <name type="scientific">Diabrotica balteata</name>
    <name type="common">Banded cucumber beetle</name>
    <dbReference type="NCBI Taxonomy" id="107213"/>
    <lineage>
        <taxon>Eukaryota</taxon>
        <taxon>Metazoa</taxon>
        <taxon>Ecdysozoa</taxon>
        <taxon>Arthropoda</taxon>
        <taxon>Hexapoda</taxon>
        <taxon>Insecta</taxon>
        <taxon>Pterygota</taxon>
        <taxon>Neoptera</taxon>
        <taxon>Endopterygota</taxon>
        <taxon>Coleoptera</taxon>
        <taxon>Polyphaga</taxon>
        <taxon>Cucujiformia</taxon>
        <taxon>Chrysomeloidea</taxon>
        <taxon>Chrysomelidae</taxon>
        <taxon>Galerucinae</taxon>
        <taxon>Diabroticina</taxon>
        <taxon>Diabroticites</taxon>
        <taxon>Diabrotica</taxon>
    </lineage>
</organism>
<dbReference type="OrthoDB" id="6236007at2759"/>
<dbReference type="EMBL" id="OU898283">
    <property type="protein sequence ID" value="CAG9839584.1"/>
    <property type="molecule type" value="Genomic_DNA"/>
</dbReference>
<proteinExistence type="predicted"/>
<keyword evidence="1" id="KW-0732">Signal</keyword>
<name>A0A9N9TDW2_DIABA</name>
<evidence type="ECO:0000313" key="3">
    <source>
        <dbReference type="Proteomes" id="UP001153709"/>
    </source>
</evidence>
<sequence>MKLLFVIVVLVAVSFAVGLPTTEKCPPKQASYCTNPCHPIPTCQNRKPRSSVPISCGGLCIRRCECDIDNGYIRNTVDNRCVKEADCP</sequence>
<keyword evidence="3" id="KW-1185">Reference proteome</keyword>
<feature type="signal peptide" evidence="1">
    <location>
        <begin position="1"/>
        <end position="18"/>
    </location>
</feature>
<accession>A0A9N9TDW2</accession>
<dbReference type="Proteomes" id="UP001153709">
    <property type="component" value="Chromosome 8"/>
</dbReference>
<evidence type="ECO:0000313" key="2">
    <source>
        <dbReference type="EMBL" id="CAG9839584.1"/>
    </source>
</evidence>
<dbReference type="Gene3D" id="2.10.25.10">
    <property type="entry name" value="Laminin"/>
    <property type="match status" value="1"/>
</dbReference>
<dbReference type="AlphaFoldDB" id="A0A9N9TDW2"/>
<gene>
    <name evidence="2" type="ORF">DIABBA_LOCUS12339</name>
</gene>
<reference evidence="2" key="1">
    <citation type="submission" date="2022-01" db="EMBL/GenBank/DDBJ databases">
        <authorList>
            <person name="King R."/>
        </authorList>
    </citation>
    <scope>NUCLEOTIDE SEQUENCE</scope>
</reference>
<feature type="chain" id="PRO_5040415533" evidence="1">
    <location>
        <begin position="19"/>
        <end position="88"/>
    </location>
</feature>
<protein>
    <submittedName>
        <fullName evidence="2">Uncharacterized protein</fullName>
    </submittedName>
</protein>
<evidence type="ECO:0000256" key="1">
    <source>
        <dbReference type="SAM" id="SignalP"/>
    </source>
</evidence>